<dbReference type="GO" id="GO:0003677">
    <property type="term" value="F:DNA binding"/>
    <property type="evidence" value="ECO:0007669"/>
    <property type="project" value="InterPro"/>
</dbReference>
<dbReference type="Pfam" id="PF19054">
    <property type="entry name" value="DUF5753"/>
    <property type="match status" value="1"/>
</dbReference>
<keyword evidence="3" id="KW-1185">Reference proteome</keyword>
<dbReference type="InterPro" id="IPR010982">
    <property type="entry name" value="Lambda_DNA-bd_dom_sf"/>
</dbReference>
<dbReference type="KEGG" id="ngv:CDO52_26100"/>
<gene>
    <name evidence="2" type="ORF">CDO52_26100</name>
</gene>
<dbReference type="InterPro" id="IPR043917">
    <property type="entry name" value="DUF5753"/>
</dbReference>
<feature type="domain" description="HTH cro/C1-type" evidence="1">
    <location>
        <begin position="17"/>
        <end position="72"/>
    </location>
</feature>
<accession>A0A223SCB5</accession>
<organism evidence="2 3">
    <name type="scientific">Nocardiopsis gilva YIM 90087</name>
    <dbReference type="NCBI Taxonomy" id="1235441"/>
    <lineage>
        <taxon>Bacteria</taxon>
        <taxon>Bacillati</taxon>
        <taxon>Actinomycetota</taxon>
        <taxon>Actinomycetes</taxon>
        <taxon>Streptosporangiales</taxon>
        <taxon>Nocardiopsidaceae</taxon>
        <taxon>Nocardiopsis</taxon>
    </lineage>
</organism>
<evidence type="ECO:0000313" key="3">
    <source>
        <dbReference type="Proteomes" id="UP000215005"/>
    </source>
</evidence>
<proteinExistence type="predicted"/>
<dbReference type="PROSITE" id="PS50943">
    <property type="entry name" value="HTH_CROC1"/>
    <property type="match status" value="1"/>
</dbReference>
<dbReference type="OrthoDB" id="4285266at2"/>
<evidence type="ECO:0000259" key="1">
    <source>
        <dbReference type="PROSITE" id="PS50943"/>
    </source>
</evidence>
<protein>
    <submittedName>
        <fullName evidence="2">XRE family transcriptional regulator</fullName>
    </submittedName>
</protein>
<reference evidence="2 3" key="1">
    <citation type="submission" date="2017-08" db="EMBL/GenBank/DDBJ databases">
        <title>The complete genome sequence of Nocardiopsis gilva YIM 90087.</title>
        <authorList>
            <person name="Yin M."/>
            <person name="Tang S."/>
        </authorList>
    </citation>
    <scope>NUCLEOTIDE SEQUENCE [LARGE SCALE GENOMIC DNA]</scope>
    <source>
        <strain evidence="2 3">YIM 90087</strain>
    </source>
</reference>
<evidence type="ECO:0000313" key="2">
    <source>
        <dbReference type="EMBL" id="ASU85811.1"/>
    </source>
</evidence>
<dbReference type="SUPFAM" id="SSF47413">
    <property type="entry name" value="lambda repressor-like DNA-binding domains"/>
    <property type="match status" value="1"/>
</dbReference>
<dbReference type="Proteomes" id="UP000215005">
    <property type="component" value="Chromosome"/>
</dbReference>
<dbReference type="Gene3D" id="1.10.260.40">
    <property type="entry name" value="lambda repressor-like DNA-binding domains"/>
    <property type="match status" value="1"/>
</dbReference>
<dbReference type="Pfam" id="PF13560">
    <property type="entry name" value="HTH_31"/>
    <property type="match status" value="1"/>
</dbReference>
<dbReference type="InterPro" id="IPR001387">
    <property type="entry name" value="Cro/C1-type_HTH"/>
</dbReference>
<sequence length="283" mass="31240">MVNPGPQVLRLQLGREIRRLREASGSVSREDIAHALGCGLSKVSKIELGYSTLSAAEANKLVRLFKLSGDEARGFRDLAASARKRGSYGKVPDFARGFVSMEAGADELKIFYEELIPALFETEAYARALCSTSVTNAPADIARIVKGRMDRAAILHRDQPPNVSLILGEGALHRAVGGRAALRDQLSHLHKLAQLPHIDLQILHYDSGEHAAMGVGFTLLHLREVESTYVYLEDLTGSDFWDRPQHTSVYELVFNKLQVAALGTRESMLLIERRINELSQEAP</sequence>
<dbReference type="SMART" id="SM00530">
    <property type="entry name" value="HTH_XRE"/>
    <property type="match status" value="1"/>
</dbReference>
<name>A0A223SCB5_9ACTN</name>
<dbReference type="EMBL" id="CP022753">
    <property type="protein sequence ID" value="ASU85811.1"/>
    <property type="molecule type" value="Genomic_DNA"/>
</dbReference>
<dbReference type="RefSeq" id="WP_017618472.1">
    <property type="nucleotide sequence ID" value="NZ_CP022753.1"/>
</dbReference>
<dbReference type="AlphaFoldDB" id="A0A223SCB5"/>